<gene>
    <name evidence="6" type="ORF">OHK93_002813</name>
</gene>
<evidence type="ECO:0000313" key="6">
    <source>
        <dbReference type="EMBL" id="MDI1491604.1"/>
    </source>
</evidence>
<keyword evidence="7" id="KW-1185">Reference proteome</keyword>
<dbReference type="Pfam" id="PF16076">
    <property type="entry name" value="Acyltransf_C"/>
    <property type="match status" value="1"/>
</dbReference>
<proteinExistence type="inferred from homology"/>
<comment type="similarity">
    <text evidence="1">Belongs to the 1-acyl-sn-glycerol-3-phosphate acyltransferase family.</text>
</comment>
<dbReference type="GO" id="GO:0016746">
    <property type="term" value="F:acyltransferase activity"/>
    <property type="evidence" value="ECO:0007669"/>
    <property type="project" value="UniProtKB-KW"/>
</dbReference>
<dbReference type="PANTHER" id="PTHR10983:SF16">
    <property type="entry name" value="LYSOCARDIOLIPIN ACYLTRANSFERASE 1"/>
    <property type="match status" value="1"/>
</dbReference>
<dbReference type="SUPFAM" id="SSF69593">
    <property type="entry name" value="Glycerol-3-phosphate (1)-acyltransferase"/>
    <property type="match status" value="1"/>
</dbReference>
<evidence type="ECO:0000256" key="3">
    <source>
        <dbReference type="ARBA" id="ARBA00023315"/>
    </source>
</evidence>
<sequence length="383" mass="45015">MLELAVWFNLCCFVIHTTQLICSPLYFMSRKWFYYYIRYTKEQFGILMTSITQWFTPTLIRVSGDESVRGQLQQTKDGRLVTHFPNRIILIANHQIYTEWLYLWWIAYTSKMHGAIYILLKESLKYIPMLGPAMMFYGFVFMSRNWAKDKSRMGHRMRLLSERYPESQRLDPMWLLIFPEGTNLSANTRRKSKAWADKSGSKDFEHLVIPRSTGMLYCIQQLRGTVDWIYDCTIAYEGIQRDQYAQDFFTIRSTFLQGRPPKSVNMYWRRFKVADIPTEDPKAFEAWIMGQWEQKEELIEYFYQSGRFPADRAEANNLIPDGKPARSDSGKGYIETAVKLGSVWEISQIFLFLLSIGVLSFFLAKLYYLVAYGSIHGGRTEIG</sequence>
<feature type="domain" description="Phospholipid/glycerol acyltransferase" evidence="5">
    <location>
        <begin position="88"/>
        <end position="216"/>
    </location>
</feature>
<dbReference type="PANTHER" id="PTHR10983">
    <property type="entry name" value="1-ACYLGLYCEROL-3-PHOSPHATE ACYLTRANSFERASE-RELATED"/>
    <property type="match status" value="1"/>
</dbReference>
<reference evidence="6" key="1">
    <citation type="journal article" date="2023" name="Genome Biol. Evol.">
        <title>First Whole Genome Sequence and Flow Cytometry Genome Size Data for the Lichen-Forming Fungus Ramalina farinacea (Ascomycota).</title>
        <authorList>
            <person name="Llewellyn T."/>
            <person name="Mian S."/>
            <person name="Hill R."/>
            <person name="Leitch I.J."/>
            <person name="Gaya E."/>
        </authorList>
    </citation>
    <scope>NUCLEOTIDE SEQUENCE</scope>
    <source>
        <strain evidence="6">LIQ254RAFAR</strain>
    </source>
</reference>
<evidence type="ECO:0000259" key="5">
    <source>
        <dbReference type="SMART" id="SM00563"/>
    </source>
</evidence>
<dbReference type="AlphaFoldDB" id="A0AA43QTW5"/>
<name>A0AA43QTW5_9LECA</name>
<comment type="caution">
    <text evidence="6">The sequence shown here is derived from an EMBL/GenBank/DDBJ whole genome shotgun (WGS) entry which is preliminary data.</text>
</comment>
<keyword evidence="4" id="KW-0812">Transmembrane</keyword>
<evidence type="ECO:0000256" key="4">
    <source>
        <dbReference type="SAM" id="Phobius"/>
    </source>
</evidence>
<dbReference type="Proteomes" id="UP001161017">
    <property type="component" value="Unassembled WGS sequence"/>
</dbReference>
<keyword evidence="3" id="KW-0012">Acyltransferase</keyword>
<feature type="transmembrane region" description="Helical" evidence="4">
    <location>
        <begin position="6"/>
        <end position="28"/>
    </location>
</feature>
<dbReference type="GO" id="GO:0036149">
    <property type="term" value="P:phosphatidylinositol acyl-chain remodeling"/>
    <property type="evidence" value="ECO:0007669"/>
    <property type="project" value="TreeGrafter"/>
</dbReference>
<dbReference type="Pfam" id="PF01553">
    <property type="entry name" value="Acyltransferase"/>
    <property type="match status" value="1"/>
</dbReference>
<feature type="transmembrane region" description="Helical" evidence="4">
    <location>
        <begin position="349"/>
        <end position="370"/>
    </location>
</feature>
<keyword evidence="4" id="KW-1133">Transmembrane helix</keyword>
<accession>A0AA43QTW5</accession>
<evidence type="ECO:0000256" key="1">
    <source>
        <dbReference type="ARBA" id="ARBA00008655"/>
    </source>
</evidence>
<dbReference type="CDD" id="cd07990">
    <property type="entry name" value="LPLAT_LCLAT1-like"/>
    <property type="match status" value="1"/>
</dbReference>
<dbReference type="SMART" id="SM00563">
    <property type="entry name" value="PlsC"/>
    <property type="match status" value="1"/>
</dbReference>
<dbReference type="InterPro" id="IPR002123">
    <property type="entry name" value="Plipid/glycerol_acylTrfase"/>
</dbReference>
<feature type="transmembrane region" description="Helical" evidence="4">
    <location>
        <begin position="100"/>
        <end position="120"/>
    </location>
</feature>
<keyword evidence="4" id="KW-0472">Membrane</keyword>
<organism evidence="6 7">
    <name type="scientific">Ramalina farinacea</name>
    <dbReference type="NCBI Taxonomy" id="258253"/>
    <lineage>
        <taxon>Eukaryota</taxon>
        <taxon>Fungi</taxon>
        <taxon>Dikarya</taxon>
        <taxon>Ascomycota</taxon>
        <taxon>Pezizomycotina</taxon>
        <taxon>Lecanoromycetes</taxon>
        <taxon>OSLEUM clade</taxon>
        <taxon>Lecanoromycetidae</taxon>
        <taxon>Lecanorales</taxon>
        <taxon>Lecanorineae</taxon>
        <taxon>Ramalinaceae</taxon>
        <taxon>Ramalina</taxon>
    </lineage>
</organism>
<dbReference type="EMBL" id="JAPUFD010000015">
    <property type="protein sequence ID" value="MDI1491604.1"/>
    <property type="molecule type" value="Genomic_DNA"/>
</dbReference>
<protein>
    <recommendedName>
        <fullName evidence="5">Phospholipid/glycerol acyltransferase domain-containing protein</fullName>
    </recommendedName>
</protein>
<evidence type="ECO:0000313" key="7">
    <source>
        <dbReference type="Proteomes" id="UP001161017"/>
    </source>
</evidence>
<feature type="transmembrane region" description="Helical" evidence="4">
    <location>
        <begin position="126"/>
        <end position="147"/>
    </location>
</feature>
<dbReference type="GO" id="GO:0005783">
    <property type="term" value="C:endoplasmic reticulum"/>
    <property type="evidence" value="ECO:0007669"/>
    <property type="project" value="TreeGrafter"/>
</dbReference>
<keyword evidence="2" id="KW-0808">Transferase</keyword>
<dbReference type="InterPro" id="IPR032098">
    <property type="entry name" value="Acyltransf_C"/>
</dbReference>
<evidence type="ECO:0000256" key="2">
    <source>
        <dbReference type="ARBA" id="ARBA00022679"/>
    </source>
</evidence>